<keyword evidence="5" id="KW-1185">Reference proteome</keyword>
<reference evidence="4" key="3">
    <citation type="submission" date="2024-01" db="EMBL/GenBank/DDBJ databases">
        <authorList>
            <person name="Coelho M.A."/>
            <person name="David-Palma M."/>
            <person name="Shea T."/>
            <person name="Sun S."/>
            <person name="Cuomo C.A."/>
            <person name="Heitman J."/>
        </authorList>
    </citation>
    <scope>NUCLEOTIDE SEQUENCE</scope>
    <source>
        <strain evidence="4">CBS 7841</strain>
    </source>
</reference>
<dbReference type="SUPFAM" id="SSF54565">
    <property type="entry name" value="Ribosomal protein S16"/>
    <property type="match status" value="1"/>
</dbReference>
<dbReference type="GeneID" id="91090419"/>
<dbReference type="Proteomes" id="UP000094043">
    <property type="component" value="Chromosome 8"/>
</dbReference>
<proteinExistence type="inferred from homology"/>
<dbReference type="NCBIfam" id="TIGR00002">
    <property type="entry name" value="S16"/>
    <property type="match status" value="1"/>
</dbReference>
<organism evidence="4 5">
    <name type="scientific">Cryptococcus depauperatus CBS 7841</name>
    <dbReference type="NCBI Taxonomy" id="1295531"/>
    <lineage>
        <taxon>Eukaryota</taxon>
        <taxon>Fungi</taxon>
        <taxon>Dikarya</taxon>
        <taxon>Basidiomycota</taxon>
        <taxon>Agaricomycotina</taxon>
        <taxon>Tremellomycetes</taxon>
        <taxon>Tremellales</taxon>
        <taxon>Cryptococcaceae</taxon>
        <taxon>Cryptococcus</taxon>
    </lineage>
</organism>
<dbReference type="Pfam" id="PF00886">
    <property type="entry name" value="Ribosomal_S16"/>
    <property type="match status" value="1"/>
</dbReference>
<dbReference type="EMBL" id="CP143791">
    <property type="protein sequence ID" value="WVN90966.1"/>
    <property type="molecule type" value="Genomic_DNA"/>
</dbReference>
<dbReference type="GO" id="GO:0003735">
    <property type="term" value="F:structural constituent of ribosome"/>
    <property type="evidence" value="ECO:0007669"/>
    <property type="project" value="InterPro"/>
</dbReference>
<sequence>MPVRIRFARHGRRKNPIFHLVAIDSRRSRNGKPLELLGKYDPIPRIREGMTPPPAANVFAKGAEGLVKKEKSVEWNVDRINYWLGVGAQPTRSVVKLLERRGVLKTPHKWQHQWSPPPAPELIAQPGAKLNGQIVETSS</sequence>
<evidence type="ECO:0000256" key="3">
    <source>
        <dbReference type="ARBA" id="ARBA00023274"/>
    </source>
</evidence>
<dbReference type="PANTHER" id="PTHR12919">
    <property type="entry name" value="30S RIBOSOMAL PROTEIN S16"/>
    <property type="match status" value="1"/>
</dbReference>
<dbReference type="KEGG" id="cdep:91090419"/>
<keyword evidence="2 4" id="KW-0689">Ribosomal protein</keyword>
<dbReference type="InterPro" id="IPR023803">
    <property type="entry name" value="Ribosomal_bS16_dom_sf"/>
</dbReference>
<comment type="similarity">
    <text evidence="1">Belongs to the bacterial ribosomal protein bS16 family.</text>
</comment>
<dbReference type="OrthoDB" id="407221at2759"/>
<dbReference type="PANTHER" id="PTHR12919:SF20">
    <property type="entry name" value="SMALL RIBOSOMAL SUBUNIT PROTEIN BS16M"/>
    <property type="match status" value="1"/>
</dbReference>
<dbReference type="Gene3D" id="3.30.1320.10">
    <property type="match status" value="1"/>
</dbReference>
<keyword evidence="3" id="KW-0687">Ribonucleoprotein</keyword>
<evidence type="ECO:0000256" key="1">
    <source>
        <dbReference type="ARBA" id="ARBA00006668"/>
    </source>
</evidence>
<dbReference type="AlphaFoldDB" id="A0A1E3IVQ7"/>
<dbReference type="HAMAP" id="MF_00385">
    <property type="entry name" value="Ribosomal_bS16"/>
    <property type="match status" value="1"/>
</dbReference>
<dbReference type="VEuPathDB" id="FungiDB:L203_00921"/>
<evidence type="ECO:0000256" key="2">
    <source>
        <dbReference type="ARBA" id="ARBA00022980"/>
    </source>
</evidence>
<evidence type="ECO:0000313" key="5">
    <source>
        <dbReference type="Proteomes" id="UP000094043"/>
    </source>
</evidence>
<accession>A0A1E3IVQ7</accession>
<dbReference type="GO" id="GO:0005763">
    <property type="term" value="C:mitochondrial small ribosomal subunit"/>
    <property type="evidence" value="ECO:0007669"/>
    <property type="project" value="TreeGrafter"/>
</dbReference>
<reference evidence="4" key="2">
    <citation type="journal article" date="2022" name="Elife">
        <title>Obligate sexual reproduction of a homothallic fungus closely related to the Cryptococcus pathogenic species complex.</title>
        <authorList>
            <person name="Passer A.R."/>
            <person name="Clancey S.A."/>
            <person name="Shea T."/>
            <person name="David-Palma M."/>
            <person name="Averette A.F."/>
            <person name="Boekhout T."/>
            <person name="Porcel B.M."/>
            <person name="Nowrousian M."/>
            <person name="Cuomo C.A."/>
            <person name="Sun S."/>
            <person name="Heitman J."/>
            <person name="Coelho M.A."/>
        </authorList>
    </citation>
    <scope>NUCLEOTIDE SEQUENCE</scope>
    <source>
        <strain evidence="4">CBS 7841</strain>
    </source>
</reference>
<dbReference type="GO" id="GO:0032543">
    <property type="term" value="P:mitochondrial translation"/>
    <property type="evidence" value="ECO:0007669"/>
    <property type="project" value="TreeGrafter"/>
</dbReference>
<gene>
    <name evidence="4" type="ORF">L203_106211</name>
</gene>
<name>A0A1E3IVQ7_9TREE</name>
<protein>
    <submittedName>
        <fullName evidence="4">Ribosomal protein S16</fullName>
    </submittedName>
</protein>
<reference evidence="4" key="1">
    <citation type="submission" date="2016-06" db="EMBL/GenBank/DDBJ databases">
        <authorList>
            <person name="Cuomo C."/>
            <person name="Litvintseva A."/>
            <person name="Heitman J."/>
            <person name="Chen Y."/>
            <person name="Sun S."/>
            <person name="Springer D."/>
            <person name="Dromer F."/>
            <person name="Young S."/>
            <person name="Zeng Q."/>
            <person name="Chapman S."/>
            <person name="Gujja S."/>
            <person name="Saif S."/>
            <person name="Birren B."/>
        </authorList>
    </citation>
    <scope>NUCLEOTIDE SEQUENCE</scope>
    <source>
        <strain evidence="4">CBS 7841</strain>
    </source>
</reference>
<dbReference type="InterPro" id="IPR000307">
    <property type="entry name" value="Ribosomal_bS16"/>
</dbReference>
<evidence type="ECO:0000313" key="4">
    <source>
        <dbReference type="EMBL" id="WVN90966.1"/>
    </source>
</evidence>
<dbReference type="RefSeq" id="XP_066071666.1">
    <property type="nucleotide sequence ID" value="XM_066215569.1"/>
</dbReference>